<keyword evidence="2" id="KW-1185">Reference proteome</keyword>
<evidence type="ECO:0000313" key="1">
    <source>
        <dbReference type="EMBL" id="CAD6998234.1"/>
    </source>
</evidence>
<gene>
    <name evidence="1" type="ORF">CCAP1982_LOCUS6844</name>
</gene>
<accession>A0A811UHC4</accession>
<dbReference type="AlphaFoldDB" id="A0A811UHC4"/>
<dbReference type="Proteomes" id="UP000606786">
    <property type="component" value="Unassembled WGS sequence"/>
</dbReference>
<comment type="caution">
    <text evidence="1">The sequence shown here is derived from an EMBL/GenBank/DDBJ whole genome shotgun (WGS) entry which is preliminary data.</text>
</comment>
<reference evidence="1" key="1">
    <citation type="submission" date="2020-11" db="EMBL/GenBank/DDBJ databases">
        <authorList>
            <person name="Whitehead M."/>
        </authorList>
    </citation>
    <scope>NUCLEOTIDE SEQUENCE</scope>
    <source>
        <strain evidence="1">EGII</strain>
    </source>
</reference>
<proteinExistence type="predicted"/>
<dbReference type="EMBL" id="CAJHJT010000012">
    <property type="protein sequence ID" value="CAD6998234.1"/>
    <property type="molecule type" value="Genomic_DNA"/>
</dbReference>
<protein>
    <submittedName>
        <fullName evidence="1">(Mediterranean fruit fly) hypothetical protein</fullName>
    </submittedName>
</protein>
<organism evidence="1 2">
    <name type="scientific">Ceratitis capitata</name>
    <name type="common">Mediterranean fruit fly</name>
    <name type="synonym">Tephritis capitata</name>
    <dbReference type="NCBI Taxonomy" id="7213"/>
    <lineage>
        <taxon>Eukaryota</taxon>
        <taxon>Metazoa</taxon>
        <taxon>Ecdysozoa</taxon>
        <taxon>Arthropoda</taxon>
        <taxon>Hexapoda</taxon>
        <taxon>Insecta</taxon>
        <taxon>Pterygota</taxon>
        <taxon>Neoptera</taxon>
        <taxon>Endopterygota</taxon>
        <taxon>Diptera</taxon>
        <taxon>Brachycera</taxon>
        <taxon>Muscomorpha</taxon>
        <taxon>Tephritoidea</taxon>
        <taxon>Tephritidae</taxon>
        <taxon>Ceratitis</taxon>
        <taxon>Ceratitis</taxon>
    </lineage>
</organism>
<name>A0A811UHC4_CERCA</name>
<sequence length="115" mass="13079">MSLCKLFSIRQQMLYLGRKRLGGKSQGKCYLINLKQLNRMVLDHWELLSLSSAFMKYSQVVFSGSSILLSRGKLTTSEHERLNTLAINFFEVSSVAKPSSPAEFRSIYKPDSNII</sequence>
<evidence type="ECO:0000313" key="2">
    <source>
        <dbReference type="Proteomes" id="UP000606786"/>
    </source>
</evidence>